<keyword evidence="1" id="KW-0805">Transcription regulation</keyword>
<dbReference type="Pfam" id="PF09339">
    <property type="entry name" value="HTH_IclR"/>
    <property type="match status" value="1"/>
</dbReference>
<gene>
    <name evidence="6" type="ORF">IAI61_03845</name>
</gene>
<dbReference type="InterPro" id="IPR036390">
    <property type="entry name" value="WH_DNA-bd_sf"/>
</dbReference>
<dbReference type="Gene3D" id="3.30.450.40">
    <property type="match status" value="1"/>
</dbReference>
<dbReference type="RefSeq" id="WP_207415593.1">
    <property type="nucleotide sequence ID" value="NZ_CP061177.1"/>
</dbReference>
<evidence type="ECO:0000259" key="4">
    <source>
        <dbReference type="PROSITE" id="PS51077"/>
    </source>
</evidence>
<keyword evidence="3" id="KW-0804">Transcription</keyword>
<proteinExistence type="predicted"/>
<dbReference type="PROSITE" id="PS51078">
    <property type="entry name" value="ICLR_ED"/>
    <property type="match status" value="1"/>
</dbReference>
<keyword evidence="7" id="KW-1185">Reference proteome</keyword>
<evidence type="ECO:0000256" key="1">
    <source>
        <dbReference type="ARBA" id="ARBA00023015"/>
    </source>
</evidence>
<comment type="caution">
    <text evidence="6">The sequence shown here is derived from an EMBL/GenBank/DDBJ whole genome shotgun (WGS) entry which is preliminary data.</text>
</comment>
<dbReference type="SUPFAM" id="SSF55781">
    <property type="entry name" value="GAF domain-like"/>
    <property type="match status" value="1"/>
</dbReference>
<organism evidence="6 7">
    <name type="scientific">Roseomonas haemaphysalidis</name>
    <dbReference type="NCBI Taxonomy" id="2768162"/>
    <lineage>
        <taxon>Bacteria</taxon>
        <taxon>Pseudomonadati</taxon>
        <taxon>Pseudomonadota</taxon>
        <taxon>Alphaproteobacteria</taxon>
        <taxon>Acetobacterales</taxon>
        <taxon>Roseomonadaceae</taxon>
        <taxon>Roseomonas</taxon>
    </lineage>
</organism>
<accession>A0ABS3KKZ8</accession>
<dbReference type="Pfam" id="PF01614">
    <property type="entry name" value="IclR_C"/>
    <property type="match status" value="1"/>
</dbReference>
<dbReference type="PANTHER" id="PTHR30136:SF34">
    <property type="entry name" value="TRANSCRIPTIONAL REGULATOR"/>
    <property type="match status" value="1"/>
</dbReference>
<evidence type="ECO:0000313" key="6">
    <source>
        <dbReference type="EMBL" id="MBO1078151.1"/>
    </source>
</evidence>
<name>A0ABS3KKZ8_9PROT</name>
<evidence type="ECO:0000256" key="2">
    <source>
        <dbReference type="ARBA" id="ARBA00023125"/>
    </source>
</evidence>
<keyword evidence="2" id="KW-0238">DNA-binding</keyword>
<protein>
    <submittedName>
        <fullName evidence="6">Helix-turn-helix domain-containing protein</fullName>
    </submittedName>
</protein>
<dbReference type="InterPro" id="IPR005471">
    <property type="entry name" value="Tscrpt_reg_IclR_N"/>
</dbReference>
<dbReference type="PROSITE" id="PS51077">
    <property type="entry name" value="HTH_ICLR"/>
    <property type="match status" value="1"/>
</dbReference>
<dbReference type="InterPro" id="IPR050707">
    <property type="entry name" value="HTH_MetabolicPath_Reg"/>
</dbReference>
<dbReference type="Gene3D" id="1.10.10.10">
    <property type="entry name" value="Winged helix-like DNA-binding domain superfamily/Winged helix DNA-binding domain"/>
    <property type="match status" value="1"/>
</dbReference>
<dbReference type="EMBL" id="JACTNG010000002">
    <property type="protein sequence ID" value="MBO1078151.1"/>
    <property type="molecule type" value="Genomic_DNA"/>
</dbReference>
<dbReference type="InterPro" id="IPR014757">
    <property type="entry name" value="Tscrpt_reg_IclR_C"/>
</dbReference>
<dbReference type="InterPro" id="IPR029016">
    <property type="entry name" value="GAF-like_dom_sf"/>
</dbReference>
<evidence type="ECO:0000259" key="5">
    <source>
        <dbReference type="PROSITE" id="PS51078"/>
    </source>
</evidence>
<dbReference type="SMART" id="SM00346">
    <property type="entry name" value="HTH_ICLR"/>
    <property type="match status" value="1"/>
</dbReference>
<dbReference type="InterPro" id="IPR036388">
    <property type="entry name" value="WH-like_DNA-bd_sf"/>
</dbReference>
<dbReference type="Proteomes" id="UP001518989">
    <property type="component" value="Unassembled WGS sequence"/>
</dbReference>
<feature type="domain" description="HTH iclR-type" evidence="4">
    <location>
        <begin position="13"/>
        <end position="73"/>
    </location>
</feature>
<feature type="domain" description="IclR-ED" evidence="5">
    <location>
        <begin position="74"/>
        <end position="257"/>
    </location>
</feature>
<reference evidence="6 7" key="1">
    <citation type="submission" date="2020-09" db="EMBL/GenBank/DDBJ databases">
        <title>Roseomonas.</title>
        <authorList>
            <person name="Zhu W."/>
        </authorList>
    </citation>
    <scope>NUCLEOTIDE SEQUENCE [LARGE SCALE GENOMIC DNA]</scope>
    <source>
        <strain evidence="6 7">573</strain>
    </source>
</reference>
<dbReference type="PANTHER" id="PTHR30136">
    <property type="entry name" value="HELIX-TURN-HELIX TRANSCRIPTIONAL REGULATOR, ICLR FAMILY"/>
    <property type="match status" value="1"/>
</dbReference>
<dbReference type="SUPFAM" id="SSF46785">
    <property type="entry name" value="Winged helix' DNA-binding domain"/>
    <property type="match status" value="1"/>
</dbReference>
<evidence type="ECO:0000256" key="3">
    <source>
        <dbReference type="ARBA" id="ARBA00023163"/>
    </source>
</evidence>
<sequence length="257" mass="26980">MSNDAAPRSRGFVTAFARGLEVIQAFGPGAARLTLSEVAARAGLDRAVARRLLMTLVELGMARSDGRQFSLTPEVLRLSQAYLGGTGLDRRLQPALQALARRIGESTSLTVLDWPHIVNVARAEAADRPFRHALSVSARMPAHATASGRVLMAALPEAHLAALLVAPLERHTPRTLTEPSELSRAVAACREAGFAVLDGELEEGFASAAVPLRDSAGTLVAALATSSHSGRRTAAALRSDIVPLMQDAARGMAALLG</sequence>
<evidence type="ECO:0000313" key="7">
    <source>
        <dbReference type="Proteomes" id="UP001518989"/>
    </source>
</evidence>